<evidence type="ECO:0000313" key="1">
    <source>
        <dbReference type="EMBL" id="KRY09734.1"/>
    </source>
</evidence>
<protein>
    <submittedName>
        <fullName evidence="1">Uncharacterized protein</fullName>
    </submittedName>
</protein>
<evidence type="ECO:0000313" key="2">
    <source>
        <dbReference type="Proteomes" id="UP000054776"/>
    </source>
</evidence>
<comment type="caution">
    <text evidence="1">The sequence shown here is derived from an EMBL/GenBank/DDBJ whole genome shotgun (WGS) entry which is preliminary data.</text>
</comment>
<dbReference type="AlphaFoldDB" id="A0A0V0ZB38"/>
<accession>A0A0V0ZB38</accession>
<dbReference type="EMBL" id="JYDH01002540">
    <property type="protein sequence ID" value="KRY09734.1"/>
    <property type="molecule type" value="Genomic_DNA"/>
</dbReference>
<name>A0A0V0ZB38_TRISP</name>
<organism evidence="1 2">
    <name type="scientific">Trichinella spiralis</name>
    <name type="common">Trichina worm</name>
    <dbReference type="NCBI Taxonomy" id="6334"/>
    <lineage>
        <taxon>Eukaryota</taxon>
        <taxon>Metazoa</taxon>
        <taxon>Ecdysozoa</taxon>
        <taxon>Nematoda</taxon>
        <taxon>Enoplea</taxon>
        <taxon>Dorylaimia</taxon>
        <taxon>Trichinellida</taxon>
        <taxon>Trichinellidae</taxon>
        <taxon>Trichinella</taxon>
    </lineage>
</organism>
<gene>
    <name evidence="1" type="ORF">T01_13639</name>
</gene>
<reference evidence="1 2" key="1">
    <citation type="submission" date="2015-01" db="EMBL/GenBank/DDBJ databases">
        <title>Evolution of Trichinella species and genotypes.</title>
        <authorList>
            <person name="Korhonen P.K."/>
            <person name="Edoardo P."/>
            <person name="Giuseppe L.R."/>
            <person name="Gasser R.B."/>
        </authorList>
    </citation>
    <scope>NUCLEOTIDE SEQUENCE [LARGE SCALE GENOMIC DNA]</scope>
    <source>
        <strain evidence="1">ISS3</strain>
    </source>
</reference>
<sequence length="43" mass="4941">MNSSVVLSVSVVEEIYVRDLNRLPERSLINSSSFHTFSTREIQ</sequence>
<proteinExistence type="predicted"/>
<dbReference type="InParanoid" id="A0A0V0ZB38"/>
<keyword evidence="2" id="KW-1185">Reference proteome</keyword>
<dbReference type="Proteomes" id="UP000054776">
    <property type="component" value="Unassembled WGS sequence"/>
</dbReference>